<organism evidence="1 2">
    <name type="scientific">Thelephora ganbajun</name>
    <name type="common">Ganba fungus</name>
    <dbReference type="NCBI Taxonomy" id="370292"/>
    <lineage>
        <taxon>Eukaryota</taxon>
        <taxon>Fungi</taxon>
        <taxon>Dikarya</taxon>
        <taxon>Basidiomycota</taxon>
        <taxon>Agaricomycotina</taxon>
        <taxon>Agaricomycetes</taxon>
        <taxon>Thelephorales</taxon>
        <taxon>Thelephoraceae</taxon>
        <taxon>Thelephora</taxon>
    </lineage>
</organism>
<keyword evidence="2" id="KW-1185">Reference proteome</keyword>
<sequence>MLVTPSFTFLSLVFNLGTLLLLHGSDPNLVTTKRNLQRSIQTIGSAATEGWSNIAMHYRDILSAPPASSGSFPFADRAEWIYRGCAVRIIQFLDGPAPHSSHTSSSSPSFPSTSTSLSIPVSTDTMVYASFPPTCSIYNAPFVVDYAEHPWEAPRFMETRFPCFWSLVLSILVSSVTCIWFKARKPSDAPGVEIEPTYEADNNDTVLPPSSYIGSVATFMDSDSNSELDTKREPQALTTNVNTTSLPRSLPVVVTASNGRVLFNAEITLSSNQIIPTSPSS</sequence>
<reference evidence="1" key="2">
    <citation type="journal article" date="2020" name="Nat. Commun.">
        <title>Large-scale genome sequencing of mycorrhizal fungi provides insights into the early evolution of symbiotic traits.</title>
        <authorList>
            <person name="Miyauchi S."/>
            <person name="Kiss E."/>
            <person name="Kuo A."/>
            <person name="Drula E."/>
            <person name="Kohler A."/>
            <person name="Sanchez-Garcia M."/>
            <person name="Morin E."/>
            <person name="Andreopoulos B."/>
            <person name="Barry K.W."/>
            <person name="Bonito G."/>
            <person name="Buee M."/>
            <person name="Carver A."/>
            <person name="Chen C."/>
            <person name="Cichocki N."/>
            <person name="Clum A."/>
            <person name="Culley D."/>
            <person name="Crous P.W."/>
            <person name="Fauchery L."/>
            <person name="Girlanda M."/>
            <person name="Hayes R.D."/>
            <person name="Keri Z."/>
            <person name="LaButti K."/>
            <person name="Lipzen A."/>
            <person name="Lombard V."/>
            <person name="Magnuson J."/>
            <person name="Maillard F."/>
            <person name="Murat C."/>
            <person name="Nolan M."/>
            <person name="Ohm R.A."/>
            <person name="Pangilinan J."/>
            <person name="Pereira M.F."/>
            <person name="Perotto S."/>
            <person name="Peter M."/>
            <person name="Pfister S."/>
            <person name="Riley R."/>
            <person name="Sitrit Y."/>
            <person name="Stielow J.B."/>
            <person name="Szollosi G."/>
            <person name="Zifcakova L."/>
            <person name="Stursova M."/>
            <person name="Spatafora J.W."/>
            <person name="Tedersoo L."/>
            <person name="Vaario L.M."/>
            <person name="Yamada A."/>
            <person name="Yan M."/>
            <person name="Wang P."/>
            <person name="Xu J."/>
            <person name="Bruns T."/>
            <person name="Baldrian P."/>
            <person name="Vilgalys R."/>
            <person name="Dunand C."/>
            <person name="Henrissat B."/>
            <person name="Grigoriev I.V."/>
            <person name="Hibbett D."/>
            <person name="Nagy L.G."/>
            <person name="Martin F.M."/>
        </authorList>
    </citation>
    <scope>NUCLEOTIDE SEQUENCE</scope>
    <source>
        <strain evidence="1">P2</strain>
    </source>
</reference>
<accession>A0ACB6YZK3</accession>
<proteinExistence type="predicted"/>
<comment type="caution">
    <text evidence="1">The sequence shown here is derived from an EMBL/GenBank/DDBJ whole genome shotgun (WGS) entry which is preliminary data.</text>
</comment>
<evidence type="ECO:0000313" key="1">
    <source>
        <dbReference type="EMBL" id="KAF9642689.1"/>
    </source>
</evidence>
<protein>
    <submittedName>
        <fullName evidence="1">Uncharacterized protein</fullName>
    </submittedName>
</protein>
<dbReference type="EMBL" id="MU118381">
    <property type="protein sequence ID" value="KAF9642689.1"/>
    <property type="molecule type" value="Genomic_DNA"/>
</dbReference>
<reference evidence="1" key="1">
    <citation type="submission" date="2019-10" db="EMBL/GenBank/DDBJ databases">
        <authorList>
            <consortium name="DOE Joint Genome Institute"/>
            <person name="Kuo A."/>
            <person name="Miyauchi S."/>
            <person name="Kiss E."/>
            <person name="Drula E."/>
            <person name="Kohler A."/>
            <person name="Sanchez-Garcia M."/>
            <person name="Andreopoulos B."/>
            <person name="Barry K.W."/>
            <person name="Bonito G."/>
            <person name="Buee M."/>
            <person name="Carver A."/>
            <person name="Chen C."/>
            <person name="Cichocki N."/>
            <person name="Clum A."/>
            <person name="Culley D."/>
            <person name="Crous P.W."/>
            <person name="Fauchery L."/>
            <person name="Girlanda M."/>
            <person name="Hayes R."/>
            <person name="Keri Z."/>
            <person name="Labutti K."/>
            <person name="Lipzen A."/>
            <person name="Lombard V."/>
            <person name="Magnuson J."/>
            <person name="Maillard F."/>
            <person name="Morin E."/>
            <person name="Murat C."/>
            <person name="Nolan M."/>
            <person name="Ohm R."/>
            <person name="Pangilinan J."/>
            <person name="Pereira M."/>
            <person name="Perotto S."/>
            <person name="Peter M."/>
            <person name="Riley R."/>
            <person name="Sitrit Y."/>
            <person name="Stielow B."/>
            <person name="Szollosi G."/>
            <person name="Zifcakova L."/>
            <person name="Stursova M."/>
            <person name="Spatafora J.W."/>
            <person name="Tedersoo L."/>
            <person name="Vaario L.-M."/>
            <person name="Yamada A."/>
            <person name="Yan M."/>
            <person name="Wang P."/>
            <person name="Xu J."/>
            <person name="Bruns T."/>
            <person name="Baldrian P."/>
            <person name="Vilgalys R."/>
            <person name="Henrissat B."/>
            <person name="Grigoriev I.V."/>
            <person name="Hibbett D."/>
            <person name="Nagy L.G."/>
            <person name="Martin F.M."/>
        </authorList>
    </citation>
    <scope>NUCLEOTIDE SEQUENCE</scope>
    <source>
        <strain evidence="1">P2</strain>
    </source>
</reference>
<name>A0ACB6YZK3_THEGA</name>
<dbReference type="Proteomes" id="UP000886501">
    <property type="component" value="Unassembled WGS sequence"/>
</dbReference>
<evidence type="ECO:0000313" key="2">
    <source>
        <dbReference type="Proteomes" id="UP000886501"/>
    </source>
</evidence>
<gene>
    <name evidence="1" type="ORF">BDM02DRAFT_3192822</name>
</gene>
<feature type="non-terminal residue" evidence="1">
    <location>
        <position position="281"/>
    </location>
</feature>